<sequence length="200" mass="22527">MSDYENLDDHIWLDRDIDKRASNYFAVLLAASKNNIWETLGRSSIYVGGSKRTQRHKKAKLRKAAQNTQSITTYLAPASIYSQNSNIVLASTSACKSLTELYESTEVESEEVELTEVELTELQITEVELIVVNASMELDIDEKAKLWQAIEDLDGTLKKDNNNINKNTKVHLQASLQYLRLRNMGQNKINANMTIASSLG</sequence>
<dbReference type="EMBL" id="WTPW01003913">
    <property type="protein sequence ID" value="KAF0333051.1"/>
    <property type="molecule type" value="Genomic_DNA"/>
</dbReference>
<keyword evidence="2" id="KW-1185">Reference proteome</keyword>
<gene>
    <name evidence="1" type="ORF">F8M41_017252</name>
</gene>
<organism evidence="1 2">
    <name type="scientific">Gigaspora margarita</name>
    <dbReference type="NCBI Taxonomy" id="4874"/>
    <lineage>
        <taxon>Eukaryota</taxon>
        <taxon>Fungi</taxon>
        <taxon>Fungi incertae sedis</taxon>
        <taxon>Mucoromycota</taxon>
        <taxon>Glomeromycotina</taxon>
        <taxon>Glomeromycetes</taxon>
        <taxon>Diversisporales</taxon>
        <taxon>Gigasporaceae</taxon>
        <taxon>Gigaspora</taxon>
    </lineage>
</organism>
<dbReference type="OrthoDB" id="2438719at2759"/>
<dbReference type="AlphaFoldDB" id="A0A8H3WVD4"/>
<evidence type="ECO:0000313" key="1">
    <source>
        <dbReference type="EMBL" id="KAF0333051.1"/>
    </source>
</evidence>
<name>A0A8H3WVD4_GIGMA</name>
<evidence type="ECO:0000313" key="2">
    <source>
        <dbReference type="Proteomes" id="UP000439903"/>
    </source>
</evidence>
<comment type="caution">
    <text evidence="1">The sequence shown here is derived from an EMBL/GenBank/DDBJ whole genome shotgun (WGS) entry which is preliminary data.</text>
</comment>
<dbReference type="Proteomes" id="UP000439903">
    <property type="component" value="Unassembled WGS sequence"/>
</dbReference>
<accession>A0A8H3WVD4</accession>
<proteinExistence type="predicted"/>
<reference evidence="1 2" key="1">
    <citation type="journal article" date="2019" name="Environ. Microbiol.">
        <title>At the nexus of three kingdoms: the genome of the mycorrhizal fungus Gigaspora margarita provides insights into plant, endobacterial and fungal interactions.</title>
        <authorList>
            <person name="Venice F."/>
            <person name="Ghignone S."/>
            <person name="Salvioli di Fossalunga A."/>
            <person name="Amselem J."/>
            <person name="Novero M."/>
            <person name="Xianan X."/>
            <person name="Sedzielewska Toro K."/>
            <person name="Morin E."/>
            <person name="Lipzen A."/>
            <person name="Grigoriev I.V."/>
            <person name="Henrissat B."/>
            <person name="Martin F.M."/>
            <person name="Bonfante P."/>
        </authorList>
    </citation>
    <scope>NUCLEOTIDE SEQUENCE [LARGE SCALE GENOMIC DNA]</scope>
    <source>
        <strain evidence="1 2">BEG34</strain>
    </source>
</reference>
<protein>
    <submittedName>
        <fullName evidence="1">Uncharacterized protein</fullName>
    </submittedName>
</protein>